<dbReference type="AlphaFoldDB" id="A0A4P9VFP9"/>
<comment type="caution">
    <text evidence="2">The sequence shown here is derived from an EMBL/GenBank/DDBJ whole genome shotgun (WGS) entry which is preliminary data.</text>
</comment>
<gene>
    <name evidence="2" type="ORF">B9G39_29775</name>
</gene>
<dbReference type="InterPro" id="IPR022225">
    <property type="entry name" value="Phage_tail_fibre_N"/>
</dbReference>
<protein>
    <recommendedName>
        <fullName evidence="1">Phage tail fibre protein N-terminal domain-containing protein</fullName>
    </recommendedName>
</protein>
<keyword evidence="3" id="KW-1185">Reference proteome</keyword>
<evidence type="ECO:0000259" key="1">
    <source>
        <dbReference type="Pfam" id="PF12571"/>
    </source>
</evidence>
<evidence type="ECO:0000313" key="3">
    <source>
        <dbReference type="Proteomes" id="UP000257039"/>
    </source>
</evidence>
<sequence>MPVITHAGERLIAEKQGMQQPLIVSQFVLAHVPDLNETEPENRHEPLPTAEFIQYQAPVTQAGFINPNAVVYSLVMDTSVGDFEFNWLGLVAEDNTLVAVSYVPSQWKKKTHGAQAGNSLTRNFMLAFSGAQDITQIEVSADTWQIDFSARLNGIDKRQRLANLDLYGHDVFFNEGFKVVRHDNHYQITPGVGYVGGVRLSTEQHLLKITSQPTAIWVDVCRQGSVTSDLENEVIFKVETELTDYTDRFQRRHWVAKLADINRQGEVLDSRRVTHGFAEHFISDNPHNQYLTKTLALQLPIMPAVVTPTNRLSVIIEHQQLTILPHQVIRWRGWQDFNTSDYPENQRQFFIQPGKTYHLRWSPQHGFALKALVDTTYNPQRLDEHDVVFDTTYDDVLMGKIEANVFYPAIIATKRLYRPQLKGGGILWLPLGYRDRSFRLVVSIRNSKAVGKMNFIGVNKGHQAYFSMLGDKHGAEKKKLQTISSDHFLITSNNSQGEVCMSTVTGDLIDNDLYLQAHQSEYVKKVAEGDESDGDEELFSMGIKALTPEEIQRGLPLEYWDIEKATLVFEVF</sequence>
<name>A0A4P9VFP9_9GAMM</name>
<feature type="domain" description="Phage tail fibre protein N-terminal" evidence="1">
    <location>
        <begin position="3"/>
        <end position="156"/>
    </location>
</feature>
<reference evidence="2 3" key="1">
    <citation type="submission" date="2017-04" db="EMBL/GenBank/DDBJ databases">
        <title>Draft genome sequence of Zooshikella ganghwensis VG4 isolated from Red Sea sediments.</title>
        <authorList>
            <person name="Rehman Z."/>
            <person name="Alam I."/>
            <person name="Kamau A."/>
            <person name="Bajic V."/>
            <person name="Leiknes T."/>
        </authorList>
    </citation>
    <scope>NUCLEOTIDE SEQUENCE [LARGE SCALE GENOMIC DNA]</scope>
    <source>
        <strain evidence="2 3">VG4</strain>
    </source>
</reference>
<dbReference type="Pfam" id="PF12571">
    <property type="entry name" value="Phage_tail_fib"/>
    <property type="match status" value="1"/>
</dbReference>
<organism evidence="2 3">
    <name type="scientific">Zooshikella ganghwensis</name>
    <dbReference type="NCBI Taxonomy" id="202772"/>
    <lineage>
        <taxon>Bacteria</taxon>
        <taxon>Pseudomonadati</taxon>
        <taxon>Pseudomonadota</taxon>
        <taxon>Gammaproteobacteria</taxon>
        <taxon>Oceanospirillales</taxon>
        <taxon>Zooshikellaceae</taxon>
        <taxon>Zooshikella</taxon>
    </lineage>
</organism>
<evidence type="ECO:0000313" key="2">
    <source>
        <dbReference type="EMBL" id="RDH41194.1"/>
    </source>
</evidence>
<dbReference type="EMBL" id="NDXW01000012">
    <property type="protein sequence ID" value="RDH41194.1"/>
    <property type="molecule type" value="Genomic_DNA"/>
</dbReference>
<dbReference type="Proteomes" id="UP000257039">
    <property type="component" value="Unassembled WGS sequence"/>
</dbReference>
<accession>A0A4P9VFP9</accession>
<proteinExistence type="predicted"/>
<dbReference type="RefSeq" id="WP_094790053.1">
    <property type="nucleotide sequence ID" value="NZ_NDXW01000012.1"/>
</dbReference>